<dbReference type="VEuPathDB" id="FungiDB:H310_03627"/>
<feature type="region of interest" description="Disordered" evidence="1">
    <location>
        <begin position="997"/>
        <end position="1025"/>
    </location>
</feature>
<gene>
    <name evidence="2" type="ORF">H310_03627</name>
</gene>
<feature type="compositionally biased region" description="Polar residues" evidence="1">
    <location>
        <begin position="658"/>
        <end position="674"/>
    </location>
</feature>
<reference evidence="2" key="1">
    <citation type="submission" date="2013-12" db="EMBL/GenBank/DDBJ databases">
        <title>The Genome Sequence of Aphanomyces invadans NJM9701.</title>
        <authorList>
            <consortium name="The Broad Institute Genomics Platform"/>
            <person name="Russ C."/>
            <person name="Tyler B."/>
            <person name="van West P."/>
            <person name="Dieguez-Uribeondo J."/>
            <person name="Young S.K."/>
            <person name="Zeng Q."/>
            <person name="Gargeya S."/>
            <person name="Fitzgerald M."/>
            <person name="Abouelleil A."/>
            <person name="Alvarado L."/>
            <person name="Chapman S.B."/>
            <person name="Gainer-Dewar J."/>
            <person name="Goldberg J."/>
            <person name="Griggs A."/>
            <person name="Gujja S."/>
            <person name="Hansen M."/>
            <person name="Howarth C."/>
            <person name="Imamovic A."/>
            <person name="Ireland A."/>
            <person name="Larimer J."/>
            <person name="McCowan C."/>
            <person name="Murphy C."/>
            <person name="Pearson M."/>
            <person name="Poon T.W."/>
            <person name="Priest M."/>
            <person name="Roberts A."/>
            <person name="Saif S."/>
            <person name="Shea T."/>
            <person name="Sykes S."/>
            <person name="Wortman J."/>
            <person name="Nusbaum C."/>
            <person name="Birren B."/>
        </authorList>
    </citation>
    <scope>NUCLEOTIDE SEQUENCE [LARGE SCALE GENOMIC DNA]</scope>
    <source>
        <strain evidence="2">NJM9701</strain>
    </source>
</reference>
<feature type="compositionally biased region" description="Polar residues" evidence="1">
    <location>
        <begin position="997"/>
        <end position="1018"/>
    </location>
</feature>
<feature type="region of interest" description="Disordered" evidence="1">
    <location>
        <begin position="1256"/>
        <end position="1287"/>
    </location>
</feature>
<feature type="region of interest" description="Disordered" evidence="1">
    <location>
        <begin position="655"/>
        <end position="674"/>
    </location>
</feature>
<dbReference type="RefSeq" id="XP_008865786.1">
    <property type="nucleotide sequence ID" value="XM_008867564.1"/>
</dbReference>
<dbReference type="GeneID" id="20080677"/>
<protein>
    <submittedName>
        <fullName evidence="2">Uncharacterized protein</fullName>
    </submittedName>
</protein>
<sequence>MELLVSRKVPEGETIAGATYLADIDQAVVLTQTFVHRIQSSTKDAEWTSTNLLDKPGCMVWNAQKDVVAWCNASHTACTIVDTRSLEQFQIHLPDTTSRMACVAVGRRASHVVFQSMQHLYVWRRQVKSTGGTWSTLPLPPPNPCSRAWHAITQSRTLGSLLVLGAIQSKPRVEGQVFLECTADILDLDDASCRSIAAKSTVIPHPHGSILLDIACHTSTQRLVLHMSTGIVKLDWHSQTHATIEASSVTSCSWYDRGICLYYPDGRINILDDNLTTQFSSSSFFLTPSSHIAYMHGKLLVCGQDSLRVYGIAVLSSMAPSTYAAAASCAPAAVGSSCLPLLRQPTTASLAPLITQFTRQSPIDTSPEQFLTSFSQLSKLVRVAEREDLLVKLTALTIHNLHRAWPHSMRQLLHLVLRQVQFMSTPCVDTFTRLLKECPHTTTTKQLPAMAIPRYCATIQSLRDGSAGPHDVLPPWAVTLAANYRHTFRSTPNELDAWIPMIRSYDVRKIFHHVDVALLRRDPQDLRFLRLVATVLVLHLVDVTPFVPSVGFSSLATTPPRMAGLTMWSHCRHHPQWTLSTATKLATVSNAAPFLVTFCSQFFTSHTDEFVTSLCRQHPQLIVPTVVRCHLRQVCRVYGALRLLPYHPRRKRFRRASDSTIQDARAHSSTTARPGLSTSRFYRLYTMQPEDADVASTDESIAAHFAVHVLRHIKRFVLLVSPSPSVFSSLESQPPSTAQMELAHRIDPDCAWRFIDTTRQSSTAMDKGQGPLLAAFAWTAWACIARELAGDAPLGGGRIESRHGCWHVARLSSAVVFGKSDLDIRTAQIQSLSHHVHTSPVDAMDVLAFVTIGAKPLLAKRTSALITQCNNAVQNSPSKRSLTVEDAQAWMSARLPCRENVNWNRVASDPWFWAFCAALTDLETASVQECRTMAPPVAAVLASGMASTDATRQAMHEAVTKHPLRLLHTRQSQSEVNVKQRSPSVVHVLKLLQLQRAQHVSRPSSGETHATETQTRPTKPTRMEPLTETRRGVQPLACNYNDSTTQEVALKLLRKSQRIGSAVALRPRDFRSAPSLPRLPQIEEDVVAIAENSTQTIDVNHPVEGPTHASTETSAQPAAIVTSTATMTAPVPTADSTVVTDPPPPTITQATSTATYAVPSMKQTVKFPVYVAVPPPHDQRQGFLHVADLDFTTTSQPSLGIRAPRRKPASPVDGRDAPVTNDRMEGQVDSNAKAQMEAIASASNSLRTAYDSVPMDDGVDDSFLEPTTGSTDEHDLSGTSRPAGSTTTSLARVASLQHQMQCLAERLQSIESFADAMESEFAHSHEMLAQIQDRRRGVAGLLDSGFPKKLQSLVDATSDMQRSLDVARDNLVHGPHEMHGKASSVRRTSALAKRATDGMAQAKQLLRQLETTLHMPAS</sequence>
<feature type="non-terminal residue" evidence="2">
    <location>
        <position position="1"/>
    </location>
</feature>
<evidence type="ECO:0000313" key="2">
    <source>
        <dbReference type="EMBL" id="ETW06009.1"/>
    </source>
</evidence>
<feature type="compositionally biased region" description="Polar residues" evidence="1">
    <location>
        <begin position="1277"/>
        <end position="1287"/>
    </location>
</feature>
<proteinExistence type="predicted"/>
<dbReference type="EMBL" id="KI913956">
    <property type="protein sequence ID" value="ETW06009.1"/>
    <property type="molecule type" value="Genomic_DNA"/>
</dbReference>
<feature type="region of interest" description="Disordered" evidence="1">
    <location>
        <begin position="1195"/>
        <end position="1223"/>
    </location>
</feature>
<evidence type="ECO:0000256" key="1">
    <source>
        <dbReference type="SAM" id="MobiDB-lite"/>
    </source>
</evidence>
<organism evidence="2">
    <name type="scientific">Aphanomyces invadans</name>
    <dbReference type="NCBI Taxonomy" id="157072"/>
    <lineage>
        <taxon>Eukaryota</taxon>
        <taxon>Sar</taxon>
        <taxon>Stramenopiles</taxon>
        <taxon>Oomycota</taxon>
        <taxon>Saprolegniomycetes</taxon>
        <taxon>Saprolegniales</taxon>
        <taxon>Verrucalvaceae</taxon>
        <taxon>Aphanomyces</taxon>
    </lineage>
</organism>
<dbReference type="OrthoDB" id="77250at2759"/>
<name>A0A024UI98_9STRA</name>
<accession>A0A024UI98</accession>